<feature type="compositionally biased region" description="Acidic residues" evidence="1">
    <location>
        <begin position="638"/>
        <end position="669"/>
    </location>
</feature>
<dbReference type="CDD" id="cd19671">
    <property type="entry name" value="UBR-box_UBR4_5_6_7"/>
    <property type="match status" value="1"/>
</dbReference>
<evidence type="ECO:0000313" key="2">
    <source>
        <dbReference type="EMBL" id="KAK8864790.1"/>
    </source>
</evidence>
<feature type="compositionally biased region" description="Basic and acidic residues" evidence="1">
    <location>
        <begin position="211"/>
        <end position="225"/>
    </location>
</feature>
<feature type="region of interest" description="Disordered" evidence="1">
    <location>
        <begin position="635"/>
        <end position="669"/>
    </location>
</feature>
<reference evidence="2 3" key="1">
    <citation type="submission" date="2024-04" db="EMBL/GenBank/DDBJ databases">
        <title>Tritrichomonas musculus Genome.</title>
        <authorList>
            <person name="Alves-Ferreira E."/>
            <person name="Grigg M."/>
            <person name="Lorenzi H."/>
            <person name="Galac M."/>
        </authorList>
    </citation>
    <scope>NUCLEOTIDE SEQUENCE [LARGE SCALE GENOMIC DNA]</scope>
    <source>
        <strain evidence="2 3">EAF2021</strain>
    </source>
</reference>
<evidence type="ECO:0000256" key="1">
    <source>
        <dbReference type="SAM" id="MobiDB-lite"/>
    </source>
</evidence>
<dbReference type="EMBL" id="JAPFFF010000016">
    <property type="protein sequence ID" value="KAK8864790.1"/>
    <property type="molecule type" value="Genomic_DNA"/>
</dbReference>
<gene>
    <name evidence="2" type="ORF">M9Y10_010315</name>
</gene>
<name>A0ABR2IKE1_9EUKA</name>
<keyword evidence="3" id="KW-1185">Reference proteome</keyword>
<feature type="region of interest" description="Disordered" evidence="1">
    <location>
        <begin position="134"/>
        <end position="158"/>
    </location>
</feature>
<evidence type="ECO:0000313" key="3">
    <source>
        <dbReference type="Proteomes" id="UP001470230"/>
    </source>
</evidence>
<comment type="caution">
    <text evidence="2">The sequence shown here is derived from an EMBL/GenBank/DDBJ whole genome shotgun (WGS) entry which is preliminary data.</text>
</comment>
<protein>
    <recommendedName>
        <fullName evidence="4">UBR-type domain-containing protein</fullName>
    </recommendedName>
</protein>
<proteinExistence type="predicted"/>
<dbReference type="Proteomes" id="UP001470230">
    <property type="component" value="Unassembled WGS sequence"/>
</dbReference>
<feature type="region of interest" description="Disordered" evidence="1">
    <location>
        <begin position="206"/>
        <end position="225"/>
    </location>
</feature>
<sequence>MFCVFLESTPPKEYPTIDVTHNDMPYTFSKDLSLNNSELIHDRYGIQTNGPINVDFDHEYDEFQLISDLFNYKRVFITRNNIDFLEYAANHLKIPILINKTTKFRNHYHDFLKNPIFKEIQKLQRQIFSIINPSNSSSKNVDTDSEYDYSDNDDQENDISKKDCEICTKSSTADQELIKTDTESINESKIIQKDEEHSNLNELDINQTKSSNDDQHLNDQDDDNIPKLEYDEESVTTVAHILFSAFLANPFNLKKVVQIVKKDPLLFESFIKASRYCRNNMLFSGIIHNLFPEKERRRRRRLLHRETTLDTNIFQYIDQIIFFYNKFLRMEDSLNVYIETMKNDDVDVLQQLFISNETIKKDYNTFSMLFNLSAILSATKCFKYFLLNYSSHFRHFRFDETFVRSAIIGGNMEIFRLSLEKYQGEASDFIKDSILFHRTEIMRWLITNDIQFLSIYNCSCSRVLYGTSIMRQKWYLCRKCHPKDDLGVCKFCAKHCHLNKDGEDLHTVKYSYISSHCYCDDDCPLSKNVEIIGNKKFVEIDDLVLLSIYCLNLKALKILIDEGAYILRCRDRLTKDDYSLGDVKLNELISGMRGYKPKSIDEIENPSNRCRNYDLGLNHNSSEYYDFPNSIYLNDSSEYYDEEEEEEKEEKENDEVEEEKEDDEVEEED</sequence>
<evidence type="ECO:0008006" key="4">
    <source>
        <dbReference type="Google" id="ProtNLM"/>
    </source>
</evidence>
<organism evidence="2 3">
    <name type="scientific">Tritrichomonas musculus</name>
    <dbReference type="NCBI Taxonomy" id="1915356"/>
    <lineage>
        <taxon>Eukaryota</taxon>
        <taxon>Metamonada</taxon>
        <taxon>Parabasalia</taxon>
        <taxon>Tritrichomonadida</taxon>
        <taxon>Tritrichomonadidae</taxon>
        <taxon>Tritrichomonas</taxon>
    </lineage>
</organism>
<accession>A0ABR2IKE1</accession>
<feature type="compositionally biased region" description="Acidic residues" evidence="1">
    <location>
        <begin position="143"/>
        <end position="157"/>
    </location>
</feature>